<evidence type="ECO:0000256" key="5">
    <source>
        <dbReference type="ARBA" id="ARBA00023136"/>
    </source>
</evidence>
<dbReference type="PANTHER" id="PTHR43791">
    <property type="entry name" value="PERMEASE-RELATED"/>
    <property type="match status" value="1"/>
</dbReference>
<dbReference type="FunFam" id="1.20.1250.20:FF:000018">
    <property type="entry name" value="MFS transporter permease"/>
    <property type="match status" value="1"/>
</dbReference>
<keyword evidence="9" id="KW-1185">Reference proteome</keyword>
<feature type="transmembrane region" description="Helical" evidence="6">
    <location>
        <begin position="112"/>
        <end position="133"/>
    </location>
</feature>
<dbReference type="InterPro" id="IPR020846">
    <property type="entry name" value="MFS_dom"/>
</dbReference>
<keyword evidence="3 6" id="KW-0812">Transmembrane</keyword>
<evidence type="ECO:0000313" key="8">
    <source>
        <dbReference type="EMBL" id="GEP60119.1"/>
    </source>
</evidence>
<dbReference type="RefSeq" id="WP_147155488.1">
    <property type="nucleotide sequence ID" value="NZ_BKAJ01000150.1"/>
</dbReference>
<dbReference type="OrthoDB" id="9773957at2"/>
<dbReference type="Proteomes" id="UP000321058">
    <property type="component" value="Unassembled WGS sequence"/>
</dbReference>
<feature type="transmembrane region" description="Helical" evidence="6">
    <location>
        <begin position="283"/>
        <end position="301"/>
    </location>
</feature>
<accession>A0A512NMG7</accession>
<evidence type="ECO:0000256" key="4">
    <source>
        <dbReference type="ARBA" id="ARBA00022989"/>
    </source>
</evidence>
<dbReference type="CDD" id="cd17319">
    <property type="entry name" value="MFS_ExuT_GudP_like"/>
    <property type="match status" value="1"/>
</dbReference>
<comment type="caution">
    <text evidence="8">The sequence shown here is derived from an EMBL/GenBank/DDBJ whole genome shotgun (WGS) entry which is preliminary data.</text>
</comment>
<evidence type="ECO:0000256" key="1">
    <source>
        <dbReference type="ARBA" id="ARBA00004141"/>
    </source>
</evidence>
<dbReference type="GO" id="GO:0022857">
    <property type="term" value="F:transmembrane transporter activity"/>
    <property type="evidence" value="ECO:0007669"/>
    <property type="project" value="InterPro"/>
</dbReference>
<proteinExistence type="predicted"/>
<feature type="domain" description="Major facilitator superfamily (MFS) profile" evidence="7">
    <location>
        <begin position="21"/>
        <end position="427"/>
    </location>
</feature>
<keyword evidence="4 6" id="KW-1133">Transmembrane helix</keyword>
<feature type="transmembrane region" description="Helical" evidence="6">
    <location>
        <begin position="145"/>
        <end position="167"/>
    </location>
</feature>
<feature type="transmembrane region" description="Helical" evidence="6">
    <location>
        <begin position="313"/>
        <end position="329"/>
    </location>
</feature>
<dbReference type="SUPFAM" id="SSF103473">
    <property type="entry name" value="MFS general substrate transporter"/>
    <property type="match status" value="1"/>
</dbReference>
<keyword evidence="5 6" id="KW-0472">Membrane</keyword>
<evidence type="ECO:0000256" key="2">
    <source>
        <dbReference type="ARBA" id="ARBA00022448"/>
    </source>
</evidence>
<evidence type="ECO:0000256" key="6">
    <source>
        <dbReference type="SAM" id="Phobius"/>
    </source>
</evidence>
<dbReference type="InterPro" id="IPR036259">
    <property type="entry name" value="MFS_trans_sf"/>
</dbReference>
<feature type="transmembrane region" description="Helical" evidence="6">
    <location>
        <begin position="179"/>
        <end position="200"/>
    </location>
</feature>
<feature type="transmembrane region" description="Helical" evidence="6">
    <location>
        <begin position="403"/>
        <end position="423"/>
    </location>
</feature>
<protein>
    <submittedName>
        <fullName evidence="8">MFS transporter</fullName>
    </submittedName>
</protein>
<dbReference type="PROSITE" id="PS50850">
    <property type="entry name" value="MFS"/>
    <property type="match status" value="1"/>
</dbReference>
<sequence>MPVASDAAVEKSAMRKIYLRLLPFAILCYILAYIDRINSSFAALTMRADLNMSAADFGFAVGTFYWAYFLFEVPSNVIMEKVGARIWIARIMVTWGIFATATAFVTGTTSFAIMRFLLGMGEAGFFPGLILYFTYWFPARHHARIVSGFLVGLPIAVAVGAPVSTGLMSLDGLFGLRGWQIMFIAEGLPTIVLGVLFYFLMTDRPADATFLEQQEKDWLAGKIAAERQAKEAVRKYSMLESMWNPKVLLLALNYFGIVTASLGMLFFIPQIIKSLGTMSNMTVGWLTMIPYICGGIALVVWGRVSDSMHERRWNLLLACVLSTGGLVLAGLTMGTWWAMVGMSLAAMGFYGSKGPFFAMPPMFLSGTALAAGFAWINSIGNLGGFFGPWWIGLMKDATGSYSGGLYGLALLSLVSAVVCALFLNIPDPSKTVAAQPAE</sequence>
<evidence type="ECO:0000259" key="7">
    <source>
        <dbReference type="PROSITE" id="PS50850"/>
    </source>
</evidence>
<dbReference type="Pfam" id="PF07690">
    <property type="entry name" value="MFS_1"/>
    <property type="match status" value="1"/>
</dbReference>
<feature type="transmembrane region" description="Helical" evidence="6">
    <location>
        <begin position="247"/>
        <end position="271"/>
    </location>
</feature>
<dbReference type="EMBL" id="BKAJ01000150">
    <property type="protein sequence ID" value="GEP60119.1"/>
    <property type="molecule type" value="Genomic_DNA"/>
</dbReference>
<dbReference type="PANTHER" id="PTHR43791:SF36">
    <property type="entry name" value="TRANSPORTER, PUTATIVE (AFU_ORTHOLOGUE AFUA_6G08340)-RELATED"/>
    <property type="match status" value="1"/>
</dbReference>
<dbReference type="AlphaFoldDB" id="A0A512NMG7"/>
<evidence type="ECO:0000313" key="9">
    <source>
        <dbReference type="Proteomes" id="UP000321058"/>
    </source>
</evidence>
<feature type="transmembrane region" description="Helical" evidence="6">
    <location>
        <begin position="17"/>
        <end position="34"/>
    </location>
</feature>
<feature type="transmembrane region" description="Helical" evidence="6">
    <location>
        <begin position="54"/>
        <end position="74"/>
    </location>
</feature>
<organism evidence="8 9">
    <name type="scientific">Reyranella soli</name>
    <dbReference type="NCBI Taxonomy" id="1230389"/>
    <lineage>
        <taxon>Bacteria</taxon>
        <taxon>Pseudomonadati</taxon>
        <taxon>Pseudomonadota</taxon>
        <taxon>Alphaproteobacteria</taxon>
        <taxon>Hyphomicrobiales</taxon>
        <taxon>Reyranellaceae</taxon>
        <taxon>Reyranella</taxon>
    </lineage>
</organism>
<gene>
    <name evidence="8" type="primary">ttuB</name>
    <name evidence="8" type="ORF">RSO01_72850</name>
</gene>
<evidence type="ECO:0000256" key="3">
    <source>
        <dbReference type="ARBA" id="ARBA00022692"/>
    </source>
</evidence>
<dbReference type="Gene3D" id="1.20.1250.20">
    <property type="entry name" value="MFS general substrate transporter like domains"/>
    <property type="match status" value="2"/>
</dbReference>
<dbReference type="InterPro" id="IPR011701">
    <property type="entry name" value="MFS"/>
</dbReference>
<name>A0A512NMG7_9HYPH</name>
<reference evidence="8 9" key="1">
    <citation type="submission" date="2019-07" db="EMBL/GenBank/DDBJ databases">
        <title>Whole genome shotgun sequence of Reyranella soli NBRC 108950.</title>
        <authorList>
            <person name="Hosoyama A."/>
            <person name="Uohara A."/>
            <person name="Ohji S."/>
            <person name="Ichikawa N."/>
        </authorList>
    </citation>
    <scope>NUCLEOTIDE SEQUENCE [LARGE SCALE GENOMIC DNA]</scope>
    <source>
        <strain evidence="8 9">NBRC 108950</strain>
    </source>
</reference>
<feature type="transmembrane region" description="Helical" evidence="6">
    <location>
        <begin position="86"/>
        <end position="106"/>
    </location>
</feature>
<feature type="transmembrane region" description="Helical" evidence="6">
    <location>
        <begin position="363"/>
        <end position="391"/>
    </location>
</feature>
<dbReference type="GO" id="GO:0016020">
    <property type="term" value="C:membrane"/>
    <property type="evidence" value="ECO:0007669"/>
    <property type="project" value="UniProtKB-SubCell"/>
</dbReference>
<keyword evidence="2" id="KW-0813">Transport</keyword>
<comment type="subcellular location">
    <subcellularLocation>
        <location evidence="1">Membrane</location>
        <topology evidence="1">Multi-pass membrane protein</topology>
    </subcellularLocation>
</comment>